<proteinExistence type="predicted"/>
<accession>A0AAN7VYJ7</accession>
<reference evidence="1" key="1">
    <citation type="submission" date="2023-08" db="EMBL/GenBank/DDBJ databases">
        <title>Black Yeasts Isolated from many extreme environments.</title>
        <authorList>
            <person name="Coleine C."/>
            <person name="Stajich J.E."/>
            <person name="Selbmann L."/>
        </authorList>
    </citation>
    <scope>NUCLEOTIDE SEQUENCE</scope>
    <source>
        <strain evidence="1">CCFEE 5810</strain>
    </source>
</reference>
<evidence type="ECO:0008006" key="3">
    <source>
        <dbReference type="Google" id="ProtNLM"/>
    </source>
</evidence>
<evidence type="ECO:0000313" key="2">
    <source>
        <dbReference type="Proteomes" id="UP001310594"/>
    </source>
</evidence>
<comment type="caution">
    <text evidence="1">The sequence shown here is derived from an EMBL/GenBank/DDBJ whole genome shotgun (WGS) entry which is preliminary data.</text>
</comment>
<dbReference type="AlphaFoldDB" id="A0AAN7VYJ7"/>
<evidence type="ECO:0000313" key="1">
    <source>
        <dbReference type="EMBL" id="KAK5691853.1"/>
    </source>
</evidence>
<sequence>MAEQREEDEKALKTFATQQKTDPDRISLLLDLPPELRTAIYEQIFITNGGVQLSRNTSHRNLATTCPLVRVNKQIRDEFLFAALLLADIRTTAIGLDFRHIVSFMNRLSEREIAALPKNDNLTDRTVSVEIIMPKQWKREVYLARWASCVQDSVKKGTQVRYRYWFYINKCNNTSALYVSETRKRCLAGAQAVPEGRGREELLRIVAACDEAIARTS</sequence>
<dbReference type="Proteomes" id="UP001310594">
    <property type="component" value="Unassembled WGS sequence"/>
</dbReference>
<protein>
    <recommendedName>
        <fullName evidence="3">F-box domain-containing protein</fullName>
    </recommendedName>
</protein>
<dbReference type="EMBL" id="JAVRQU010000020">
    <property type="protein sequence ID" value="KAK5691853.1"/>
    <property type="molecule type" value="Genomic_DNA"/>
</dbReference>
<name>A0AAN7VYJ7_9PEZI</name>
<gene>
    <name evidence="1" type="ORF">LTR97_011024</name>
</gene>
<organism evidence="1 2">
    <name type="scientific">Elasticomyces elasticus</name>
    <dbReference type="NCBI Taxonomy" id="574655"/>
    <lineage>
        <taxon>Eukaryota</taxon>
        <taxon>Fungi</taxon>
        <taxon>Dikarya</taxon>
        <taxon>Ascomycota</taxon>
        <taxon>Pezizomycotina</taxon>
        <taxon>Dothideomycetes</taxon>
        <taxon>Dothideomycetidae</taxon>
        <taxon>Mycosphaerellales</taxon>
        <taxon>Teratosphaeriaceae</taxon>
        <taxon>Elasticomyces</taxon>
    </lineage>
</organism>